<accession>A0ACC1CTH4</accession>
<organism evidence="1 2">
    <name type="scientific">Dendrolimus kikuchii</name>
    <dbReference type="NCBI Taxonomy" id="765133"/>
    <lineage>
        <taxon>Eukaryota</taxon>
        <taxon>Metazoa</taxon>
        <taxon>Ecdysozoa</taxon>
        <taxon>Arthropoda</taxon>
        <taxon>Hexapoda</taxon>
        <taxon>Insecta</taxon>
        <taxon>Pterygota</taxon>
        <taxon>Neoptera</taxon>
        <taxon>Endopterygota</taxon>
        <taxon>Lepidoptera</taxon>
        <taxon>Glossata</taxon>
        <taxon>Ditrysia</taxon>
        <taxon>Bombycoidea</taxon>
        <taxon>Lasiocampidae</taxon>
        <taxon>Dendrolimus</taxon>
    </lineage>
</organism>
<dbReference type="EMBL" id="CM034402">
    <property type="protein sequence ID" value="KAJ0174989.1"/>
    <property type="molecule type" value="Genomic_DNA"/>
</dbReference>
<evidence type="ECO:0000313" key="2">
    <source>
        <dbReference type="Proteomes" id="UP000824533"/>
    </source>
</evidence>
<evidence type="ECO:0000313" key="1">
    <source>
        <dbReference type="EMBL" id="KAJ0174989.1"/>
    </source>
</evidence>
<proteinExistence type="predicted"/>
<gene>
    <name evidence="1" type="ORF">K1T71_009130</name>
</gene>
<protein>
    <submittedName>
        <fullName evidence="1">Uncharacterized protein</fullName>
    </submittedName>
</protein>
<keyword evidence="2" id="KW-1185">Reference proteome</keyword>
<comment type="caution">
    <text evidence="1">The sequence shown here is derived from an EMBL/GenBank/DDBJ whole genome shotgun (WGS) entry which is preliminary data.</text>
</comment>
<reference evidence="1 2" key="1">
    <citation type="journal article" date="2021" name="Front. Genet.">
        <title>Chromosome-Level Genome Assembly Reveals Significant Gene Expansion in the Toll and IMD Signaling Pathways of Dendrolimus kikuchii.</title>
        <authorList>
            <person name="Zhou J."/>
            <person name="Wu P."/>
            <person name="Xiong Z."/>
            <person name="Liu N."/>
            <person name="Zhao N."/>
            <person name="Ji M."/>
            <person name="Qiu Y."/>
            <person name="Yang B."/>
        </authorList>
    </citation>
    <scope>NUCLEOTIDE SEQUENCE [LARGE SCALE GENOMIC DNA]</scope>
    <source>
        <strain evidence="1">Ann1</strain>
    </source>
</reference>
<name>A0ACC1CTH4_9NEOP</name>
<sequence>MLFYFFIFSNVCLFRGTDTKSFTYVIPEKPGGDDMWAWGFTEISVPNVSTYEGRISNSTFPPLDTKIEDPCPVYNPPKPDFDAPGRRISEAKCLEYKWEIKTAAERKNKSNECHALLIQELLKQPDGRKKLPQSAVGGRDTYPGEFPHMGAIGWKAVAGTWEFKCGSSLISPQFVLTAAHCSRASPGDTSLVEPTPRIVRLNAKNIFYFVDKNSSPNDVNIVKIIVHPNYQSPKKYYDIALMKLEKEVGFTQLLQPACLWPNDDLSELGATATLTGWGVLKPGSLALSEELQAAVVDILDSKDCDKLLQNHCNRHWCMLEDHQLCAGKLSGGVDACQGDSGGPLQVKIPLPGVLTPYNLYYIIGVTSFGIGCAQANRPGVYTRVSSFIDWIETEVWP</sequence>
<dbReference type="Proteomes" id="UP000824533">
    <property type="component" value="Linkage Group LG16"/>
</dbReference>